<evidence type="ECO:0000313" key="2">
    <source>
        <dbReference type="EMBL" id="CAG7560559.1"/>
    </source>
</evidence>
<dbReference type="PROSITE" id="PS50181">
    <property type="entry name" value="FBOX"/>
    <property type="match status" value="1"/>
</dbReference>
<evidence type="ECO:0000313" key="3">
    <source>
        <dbReference type="Proteomes" id="UP000693738"/>
    </source>
</evidence>
<comment type="caution">
    <text evidence="2">The sequence shown here is derived from an EMBL/GenBank/DDBJ whole genome shotgun (WGS) entry which is preliminary data.</text>
</comment>
<gene>
    <name evidence="2" type="ORF">FEQUK3_LOCUS6235</name>
</gene>
<dbReference type="EMBL" id="CAJSTJ010000135">
    <property type="protein sequence ID" value="CAG7560559.1"/>
    <property type="molecule type" value="Genomic_DNA"/>
</dbReference>
<sequence length="338" mass="38793">KPPALPVSTVMTSETQEEAIAEGRRLYGAKQFKPALKYFTRVCIERCTSEGGSIFNEAMYTCECEVRKTFNKCDNKLHIQALDHRAATFEDIKELERAQKDAEWMLELAPRLPDKLQNARQSLHARFYRRDPLNNPPEIIQRIFNYLDFASLARCTGVSKQWRRYLSGHGNERLWRTLLFTSKIPLNRPPGIKSIKKLIAYSGKDVRQIIIDDISRFRLTQQKLLILLGSKNLERLELRGRVEEDLTIPNTSGILKKLSHITLQDILTRKPQILSPLLHHASESLQILHIIGLPQTGSSGAHFPHLPNLQYLRLEEYSRPSSFRMSTVSSDLCGTKHP</sequence>
<dbReference type="Proteomes" id="UP000693738">
    <property type="component" value="Unassembled WGS sequence"/>
</dbReference>
<dbReference type="InterPro" id="IPR001810">
    <property type="entry name" value="F-box_dom"/>
</dbReference>
<dbReference type="AlphaFoldDB" id="A0A8J2NJM3"/>
<dbReference type="SMART" id="SM00256">
    <property type="entry name" value="FBOX"/>
    <property type="match status" value="1"/>
</dbReference>
<feature type="domain" description="F-box" evidence="1">
    <location>
        <begin position="129"/>
        <end position="178"/>
    </location>
</feature>
<name>A0A8J2NJM3_FUSEQ</name>
<dbReference type="Pfam" id="PF12937">
    <property type="entry name" value="F-box-like"/>
    <property type="match status" value="1"/>
</dbReference>
<evidence type="ECO:0000259" key="1">
    <source>
        <dbReference type="PROSITE" id="PS50181"/>
    </source>
</evidence>
<organism evidence="2 3">
    <name type="scientific">Fusarium equiseti</name>
    <name type="common">Fusarium scirpi</name>
    <dbReference type="NCBI Taxonomy" id="61235"/>
    <lineage>
        <taxon>Eukaryota</taxon>
        <taxon>Fungi</taxon>
        <taxon>Dikarya</taxon>
        <taxon>Ascomycota</taxon>
        <taxon>Pezizomycotina</taxon>
        <taxon>Sordariomycetes</taxon>
        <taxon>Hypocreomycetidae</taxon>
        <taxon>Hypocreales</taxon>
        <taxon>Nectriaceae</taxon>
        <taxon>Fusarium</taxon>
        <taxon>Fusarium incarnatum-equiseti species complex</taxon>
    </lineage>
</organism>
<proteinExistence type="predicted"/>
<feature type="non-terminal residue" evidence="2">
    <location>
        <position position="1"/>
    </location>
</feature>
<reference evidence="2" key="1">
    <citation type="submission" date="2021-05" db="EMBL/GenBank/DDBJ databases">
        <authorList>
            <person name="Khan N."/>
        </authorList>
    </citation>
    <scope>NUCLEOTIDE SEQUENCE</scope>
</reference>
<protein>
    <recommendedName>
        <fullName evidence="1">F-box domain-containing protein</fullName>
    </recommendedName>
</protein>
<accession>A0A8J2NJM3</accession>